<evidence type="ECO:0000259" key="2">
    <source>
        <dbReference type="Pfam" id="PF12146"/>
    </source>
</evidence>
<dbReference type="InterPro" id="IPR022742">
    <property type="entry name" value="Hydrolase_4"/>
</dbReference>
<organism evidence="3 4">
    <name type="scientific">Candidatus Blautia avicola</name>
    <dbReference type="NCBI Taxonomy" id="2838483"/>
    <lineage>
        <taxon>Bacteria</taxon>
        <taxon>Bacillati</taxon>
        <taxon>Bacillota</taxon>
        <taxon>Clostridia</taxon>
        <taxon>Lachnospirales</taxon>
        <taxon>Lachnospiraceae</taxon>
        <taxon>Blautia</taxon>
    </lineage>
</organism>
<reference evidence="3" key="2">
    <citation type="submission" date="2021-04" db="EMBL/GenBank/DDBJ databases">
        <authorList>
            <person name="Gilroy R."/>
        </authorList>
    </citation>
    <scope>NUCLEOTIDE SEQUENCE</scope>
    <source>
        <strain evidence="3">ChiBcec6-4105</strain>
    </source>
</reference>
<evidence type="ECO:0000313" key="4">
    <source>
        <dbReference type="Proteomes" id="UP000823892"/>
    </source>
</evidence>
<reference evidence="3" key="1">
    <citation type="journal article" date="2021" name="PeerJ">
        <title>Extensive microbial diversity within the chicken gut microbiome revealed by metagenomics and culture.</title>
        <authorList>
            <person name="Gilroy R."/>
            <person name="Ravi A."/>
            <person name="Getino M."/>
            <person name="Pursley I."/>
            <person name="Horton D.L."/>
            <person name="Alikhan N.F."/>
            <person name="Baker D."/>
            <person name="Gharbi K."/>
            <person name="Hall N."/>
            <person name="Watson M."/>
            <person name="Adriaenssens E.M."/>
            <person name="Foster-Nyarko E."/>
            <person name="Jarju S."/>
            <person name="Secka A."/>
            <person name="Antonio M."/>
            <person name="Oren A."/>
            <person name="Chaudhuri R.R."/>
            <person name="La Ragione R."/>
            <person name="Hildebrand F."/>
            <person name="Pallen M.J."/>
        </authorList>
    </citation>
    <scope>NUCLEOTIDE SEQUENCE</scope>
    <source>
        <strain evidence="3">ChiBcec6-4105</strain>
    </source>
</reference>
<keyword evidence="1" id="KW-0378">Hydrolase</keyword>
<name>A0A9D2QV51_9FIRM</name>
<dbReference type="Gene3D" id="3.40.50.1820">
    <property type="entry name" value="alpha/beta hydrolase"/>
    <property type="match status" value="1"/>
</dbReference>
<dbReference type="GO" id="GO:0052689">
    <property type="term" value="F:carboxylic ester hydrolase activity"/>
    <property type="evidence" value="ECO:0007669"/>
    <property type="project" value="UniProtKB-ARBA"/>
</dbReference>
<protein>
    <submittedName>
        <fullName evidence="3">Lysophospholipase</fullName>
    </submittedName>
</protein>
<dbReference type="PANTHER" id="PTHR22946">
    <property type="entry name" value="DIENELACTONE HYDROLASE DOMAIN-CONTAINING PROTEIN-RELATED"/>
    <property type="match status" value="1"/>
</dbReference>
<comment type="caution">
    <text evidence="3">The sequence shown here is derived from an EMBL/GenBank/DDBJ whole genome shotgun (WGS) entry which is preliminary data.</text>
</comment>
<proteinExistence type="predicted"/>
<accession>A0A9D2QV51</accession>
<feature type="domain" description="Serine aminopeptidase S33" evidence="2">
    <location>
        <begin position="19"/>
        <end position="131"/>
    </location>
</feature>
<dbReference type="InterPro" id="IPR050261">
    <property type="entry name" value="FrsA_esterase"/>
</dbReference>
<dbReference type="Pfam" id="PF12146">
    <property type="entry name" value="Hydrolase_4"/>
    <property type="match status" value="1"/>
</dbReference>
<dbReference type="EMBL" id="DWUY01000282">
    <property type="protein sequence ID" value="HJD29792.1"/>
    <property type="molecule type" value="Genomic_DNA"/>
</dbReference>
<gene>
    <name evidence="3" type="ORF">H9914_12485</name>
</gene>
<dbReference type="SUPFAM" id="SSF53474">
    <property type="entry name" value="alpha/beta-Hydrolases"/>
    <property type="match status" value="1"/>
</dbReference>
<evidence type="ECO:0000256" key="1">
    <source>
        <dbReference type="ARBA" id="ARBA00022801"/>
    </source>
</evidence>
<evidence type="ECO:0000313" key="3">
    <source>
        <dbReference type="EMBL" id="HJD29792.1"/>
    </source>
</evidence>
<dbReference type="Proteomes" id="UP000823892">
    <property type="component" value="Unassembled WGS sequence"/>
</dbReference>
<dbReference type="AlphaFoldDB" id="A0A9D2QV51"/>
<dbReference type="InterPro" id="IPR029058">
    <property type="entry name" value="AB_hydrolase_fold"/>
</dbReference>
<dbReference type="PANTHER" id="PTHR22946:SF9">
    <property type="entry name" value="POLYKETIDE TRANSFERASE AF380"/>
    <property type="match status" value="1"/>
</dbReference>
<sequence>MKIHLKLQMPSDHLRRCPLIIIAHGLTGHMEEPHIRKIADAMAENGYAALRIDLYGHGKSDGEFRDHTMLDWELDLLTVIDHVKKMDFVSAIYLAGHSQGGAATVLTAGMKSDDLTAVILLAPGMTIKDYSIKGKLLDASFDPQHIPDTLTIFGEHPISGNYFRVNQLLPLEEAVMRYDRPVLIVQSDTDELVPLSYAEKLAAMYKNASLEVIHGDNHVFEKHIDLVTDAMLKFLLSCNPNTSVIS</sequence>